<dbReference type="PANTHER" id="PTHR35797:SF1">
    <property type="entry name" value="PROTEASE"/>
    <property type="match status" value="1"/>
</dbReference>
<gene>
    <name evidence="3" type="ORF">A8806_104212</name>
</gene>
<keyword evidence="1" id="KW-0472">Membrane</keyword>
<dbReference type="Proteomes" id="UP000245845">
    <property type="component" value="Unassembled WGS sequence"/>
</dbReference>
<feature type="transmembrane region" description="Helical" evidence="1">
    <location>
        <begin position="231"/>
        <end position="254"/>
    </location>
</feature>
<feature type="transmembrane region" description="Helical" evidence="1">
    <location>
        <begin position="156"/>
        <end position="180"/>
    </location>
</feature>
<keyword evidence="3" id="KW-0645">Protease</keyword>
<organism evidence="3 4">
    <name type="scientific">Faecalicatena orotica</name>
    <dbReference type="NCBI Taxonomy" id="1544"/>
    <lineage>
        <taxon>Bacteria</taxon>
        <taxon>Bacillati</taxon>
        <taxon>Bacillota</taxon>
        <taxon>Clostridia</taxon>
        <taxon>Lachnospirales</taxon>
        <taxon>Lachnospiraceae</taxon>
        <taxon>Faecalicatena</taxon>
    </lineage>
</organism>
<evidence type="ECO:0000313" key="3">
    <source>
        <dbReference type="EMBL" id="PWJ30342.1"/>
    </source>
</evidence>
<dbReference type="GO" id="GO:0006508">
    <property type="term" value="P:proteolysis"/>
    <property type="evidence" value="ECO:0007669"/>
    <property type="project" value="UniProtKB-KW"/>
</dbReference>
<dbReference type="AlphaFoldDB" id="A0A2Y9BCH1"/>
<evidence type="ECO:0000313" key="4">
    <source>
        <dbReference type="Proteomes" id="UP000245845"/>
    </source>
</evidence>
<dbReference type="OrthoDB" id="9777755at2"/>
<feature type="transmembrane region" description="Helical" evidence="1">
    <location>
        <begin position="69"/>
        <end position="90"/>
    </location>
</feature>
<feature type="transmembrane region" description="Helical" evidence="1">
    <location>
        <begin position="200"/>
        <end position="219"/>
    </location>
</feature>
<name>A0A2Y9BCH1_9FIRM</name>
<keyword evidence="1" id="KW-0812">Transmembrane</keyword>
<proteinExistence type="predicted"/>
<dbReference type="Pfam" id="PF02517">
    <property type="entry name" value="Rce1-like"/>
    <property type="match status" value="1"/>
</dbReference>
<reference evidence="3 4" key="1">
    <citation type="submission" date="2018-05" db="EMBL/GenBank/DDBJ databases">
        <title>The Hungate 1000. A catalogue of reference genomes from the rumen microbiome.</title>
        <authorList>
            <person name="Kelly W."/>
        </authorList>
    </citation>
    <scope>NUCLEOTIDE SEQUENCE [LARGE SCALE GENOMIC DNA]</scope>
    <source>
        <strain evidence="3 4">NLAE-zl-C242</strain>
    </source>
</reference>
<dbReference type="GO" id="GO:0004175">
    <property type="term" value="F:endopeptidase activity"/>
    <property type="evidence" value="ECO:0007669"/>
    <property type="project" value="UniProtKB-ARBA"/>
</dbReference>
<dbReference type="GO" id="GO:0080120">
    <property type="term" value="P:CAAX-box protein maturation"/>
    <property type="evidence" value="ECO:0007669"/>
    <property type="project" value="UniProtKB-ARBA"/>
</dbReference>
<evidence type="ECO:0000256" key="1">
    <source>
        <dbReference type="SAM" id="Phobius"/>
    </source>
</evidence>
<dbReference type="EMBL" id="QGDL01000004">
    <property type="protein sequence ID" value="PWJ30342.1"/>
    <property type="molecule type" value="Genomic_DNA"/>
</dbReference>
<feature type="transmembrane region" description="Helical" evidence="1">
    <location>
        <begin position="38"/>
        <end position="57"/>
    </location>
</feature>
<keyword evidence="3" id="KW-0378">Hydrolase</keyword>
<dbReference type="InterPro" id="IPR003675">
    <property type="entry name" value="Rce1/LyrA-like_dom"/>
</dbReference>
<feature type="domain" description="CAAX prenyl protease 2/Lysostaphin resistance protein A-like" evidence="2">
    <location>
        <begin position="168"/>
        <end position="272"/>
    </location>
</feature>
<protein>
    <submittedName>
        <fullName evidence="3">CAAX prenyl protease-like protein</fullName>
    </submittedName>
</protein>
<keyword evidence="4" id="KW-1185">Reference proteome</keyword>
<dbReference type="InterPro" id="IPR042150">
    <property type="entry name" value="MmRce1-like"/>
</dbReference>
<accession>A0A2Y9BCH1</accession>
<feature type="transmembrane region" description="Helical" evidence="1">
    <location>
        <begin position="284"/>
        <end position="301"/>
    </location>
</feature>
<dbReference type="RefSeq" id="WP_109730771.1">
    <property type="nucleotide sequence ID" value="NZ_BAAACK010000019.1"/>
</dbReference>
<feature type="transmembrane region" description="Helical" evidence="1">
    <location>
        <begin position="12"/>
        <end position="32"/>
    </location>
</feature>
<feature type="transmembrane region" description="Helical" evidence="1">
    <location>
        <begin position="102"/>
        <end position="121"/>
    </location>
</feature>
<comment type="caution">
    <text evidence="3">The sequence shown here is derived from an EMBL/GenBank/DDBJ whole genome shotgun (WGS) entry which is preliminary data.</text>
</comment>
<feature type="transmembrane region" description="Helical" evidence="1">
    <location>
        <begin position="133"/>
        <end position="150"/>
    </location>
</feature>
<dbReference type="PANTHER" id="PTHR35797">
    <property type="entry name" value="PROTEASE-RELATED"/>
    <property type="match status" value="1"/>
</dbReference>
<evidence type="ECO:0000259" key="2">
    <source>
        <dbReference type="Pfam" id="PF02517"/>
    </source>
</evidence>
<sequence>METQRKRDTRELIIYVFITYGLTYLVGFIFLFDRAKDTNMQIYLSTMFPAMGAAIAMHDRGGNKKNTRYLNDIIFVYFGINVLVFILMMAGFFKNVGADNIMLVPTILASMGVFFYTWISCPRLSPSRNFKMASLPVALALLLELVKNIAVSWENFSFIATFFAIVSIFPAIFLSSIAYLGEEYGWRGFLQEKLQTRFGLCKGVIILGVLWELWHIPFYPGWFGSYTPSQLAAVVLVRITSVVSMAIFIGWAYLRTNNIWVCIIIHMIHNSMAGVSRGEMNPRTVILMVLFGLLPALAIFTKEFKKKPELPGGYKNTACGE</sequence>
<keyword evidence="1" id="KW-1133">Transmembrane helix</keyword>